<feature type="compositionally biased region" description="Low complexity" evidence="7">
    <location>
        <begin position="559"/>
        <end position="577"/>
    </location>
</feature>
<dbReference type="InterPro" id="IPR000757">
    <property type="entry name" value="Beta-glucanase-like"/>
</dbReference>
<feature type="compositionally biased region" description="Polar residues" evidence="7">
    <location>
        <begin position="612"/>
        <end position="638"/>
    </location>
</feature>
<sequence>MNPEWFAKLSVVLAQIVFGLVGTDGLNYLGCFKETSINDRLLKGATKEFRRSLTPEICLSYCKTKGMRFFGLQYSYECFCSIERPSFKKIADDNECNMQCEGNPRETCGGGLRLSVYDSEEDFSTAKYMGCYKERSVTARLMAGTTKEFRGTLTNQQCIQFCRDKGFSYAGTQYSYECFCSNERPHFKSAANEKDCNSKCDGNANEYCGGGLKLSVFDLYDKSTDQVYSNFLGCYETSSYQRDFLPNDEDYFTKLLTPEFCVGYCYHKGYRYAGMESGNSCFCATGIDAVHKVNDLQCNVPCSGDKKFKCGGKGKLSVYHTEISDQSEEGRLLGCFEDSSTLRTLSGLETVFKETNTPRLCLNVCLQLGFKYAGVQYGYECFCGNRPPPRDLEKPESECSMKCPGDRLKMCGGGWRLLIFNTGSGSGAKPAVVVTQPATILTAATQRPYTLTTISTTTRKPSTLLMNTQTTWRPPTEQNQESTQQKPWDNNKPQDQSPWGSNKPQQQSPWATTKPQQQSPWDTTKPQQQSPWDTTKPQQQSPWDSTKPQQQTPWDNNKPQQQTTTVTTRPPQQSTSPENPAQLTTWGNSQTIQGGLSNQNNGRPQQQPNPGIITQTHGVFNSQQSGSYTPVNNNQPTKIPNKPTCIRSLTEVRGENVCKGQTIFYDDFSENSNIDQYKWTHEAIMPWTPDYEFVVYTKNDTTAFVKHKRLYIKPTLFADDFVKRGTLDLESCTGLLHSEECRRQGATFNIIPPVQSARITTKESLSFKYGRIDIRAKLPVGDWIVPEIWLEPKRKDYGSGAFASGRVRIAMARGNEILEYDGRDIGNRQLEVGILMGVGENIRARTIIRDKADGWWRNFHNYSLIWTPENLQFLVDGQHQESLASPGQPLYRLAGFDEELGQTWNQGSLIAPFDKEFYVTLGLSVGGMRDFPDECRSANGHEKPWRNMAVKAMASFWEDRRIWQKTWTEENSALQIEYVMVTAL</sequence>
<evidence type="ECO:0000256" key="5">
    <source>
        <dbReference type="ARBA" id="ARBA00023136"/>
    </source>
</evidence>
<feature type="compositionally biased region" description="Polar residues" evidence="7">
    <location>
        <begin position="578"/>
        <end position="597"/>
    </location>
</feature>
<evidence type="ECO:0000256" key="2">
    <source>
        <dbReference type="ARBA" id="ARBA00022692"/>
    </source>
</evidence>
<evidence type="ECO:0000313" key="9">
    <source>
        <dbReference type="Proteomes" id="UP000466442"/>
    </source>
</evidence>
<keyword evidence="3" id="KW-0732">Signal</keyword>
<comment type="caution">
    <text evidence="8">The sequence shown here is derived from an EMBL/GenBank/DDBJ whole genome shotgun (WGS) entry which is preliminary data.</text>
</comment>
<evidence type="ECO:0000256" key="4">
    <source>
        <dbReference type="ARBA" id="ARBA00022989"/>
    </source>
</evidence>
<evidence type="ECO:0000256" key="6">
    <source>
        <dbReference type="ARBA" id="ARBA00023180"/>
    </source>
</evidence>
<dbReference type="PANTHER" id="PTHR24269:SF16">
    <property type="entry name" value="PROTEIN SLG1"/>
    <property type="match status" value="1"/>
</dbReference>
<comment type="subcellular location">
    <subcellularLocation>
        <location evidence="1">Membrane</location>
        <topology evidence="1">Single-pass membrane protein</topology>
    </subcellularLocation>
</comment>
<reference evidence="8" key="1">
    <citation type="journal article" date="2021" name="Mol. Ecol. Resour.">
        <title>Apolygus lucorum genome provides insights into omnivorousness and mesophyll feeding.</title>
        <authorList>
            <person name="Liu Y."/>
            <person name="Liu H."/>
            <person name="Wang H."/>
            <person name="Huang T."/>
            <person name="Liu B."/>
            <person name="Yang B."/>
            <person name="Yin L."/>
            <person name="Li B."/>
            <person name="Zhang Y."/>
            <person name="Zhang S."/>
            <person name="Jiang F."/>
            <person name="Zhang X."/>
            <person name="Ren Y."/>
            <person name="Wang B."/>
            <person name="Wang S."/>
            <person name="Lu Y."/>
            <person name="Wu K."/>
            <person name="Fan W."/>
            <person name="Wang G."/>
        </authorList>
    </citation>
    <scope>NUCLEOTIDE SEQUENCE</scope>
    <source>
        <strain evidence="8">12Hb</strain>
    </source>
</reference>
<dbReference type="PROSITE" id="PS51212">
    <property type="entry name" value="WSC"/>
    <property type="match status" value="4"/>
</dbReference>
<feature type="compositionally biased region" description="Low complexity" evidence="7">
    <location>
        <begin position="598"/>
        <end position="611"/>
    </location>
</feature>
<dbReference type="GO" id="GO:0005886">
    <property type="term" value="C:plasma membrane"/>
    <property type="evidence" value="ECO:0007669"/>
    <property type="project" value="TreeGrafter"/>
</dbReference>
<dbReference type="GO" id="GO:0005975">
    <property type="term" value="P:carbohydrate metabolic process"/>
    <property type="evidence" value="ECO:0007669"/>
    <property type="project" value="InterPro"/>
</dbReference>
<dbReference type="PANTHER" id="PTHR24269">
    <property type="entry name" value="KREMEN PROTEIN"/>
    <property type="match status" value="1"/>
</dbReference>
<proteinExistence type="predicted"/>
<dbReference type="Gene3D" id="2.60.120.200">
    <property type="match status" value="1"/>
</dbReference>
<feature type="region of interest" description="Disordered" evidence="7">
    <location>
        <begin position="458"/>
        <end position="642"/>
    </location>
</feature>
<evidence type="ECO:0000256" key="7">
    <source>
        <dbReference type="SAM" id="MobiDB-lite"/>
    </source>
</evidence>
<dbReference type="InterPro" id="IPR013320">
    <property type="entry name" value="ConA-like_dom_sf"/>
</dbReference>
<keyword evidence="5" id="KW-0472">Membrane</keyword>
<gene>
    <name evidence="8" type="ORF">GE061_010879</name>
</gene>
<dbReference type="GO" id="GO:0004553">
    <property type="term" value="F:hydrolase activity, hydrolyzing O-glycosyl compounds"/>
    <property type="evidence" value="ECO:0007669"/>
    <property type="project" value="InterPro"/>
</dbReference>
<name>A0A6A4JVI9_APOLU</name>
<keyword evidence="6" id="KW-0325">Glycoprotein</keyword>
<dbReference type="Pfam" id="PF00722">
    <property type="entry name" value="Glyco_hydro_16"/>
    <property type="match status" value="1"/>
</dbReference>
<protein>
    <submittedName>
        <fullName evidence="8">Uncharacterized protein</fullName>
    </submittedName>
</protein>
<keyword evidence="2" id="KW-0812">Transmembrane</keyword>
<accession>A0A6A4JVI9</accession>
<dbReference type="AlphaFoldDB" id="A0A6A4JVI9"/>
<dbReference type="OrthoDB" id="4781at2759"/>
<dbReference type="PROSITE" id="PS51762">
    <property type="entry name" value="GH16_2"/>
    <property type="match status" value="1"/>
</dbReference>
<organism evidence="8 9">
    <name type="scientific">Apolygus lucorum</name>
    <name type="common">Small green plant bug</name>
    <name type="synonym">Lygocoris lucorum</name>
    <dbReference type="NCBI Taxonomy" id="248454"/>
    <lineage>
        <taxon>Eukaryota</taxon>
        <taxon>Metazoa</taxon>
        <taxon>Ecdysozoa</taxon>
        <taxon>Arthropoda</taxon>
        <taxon>Hexapoda</taxon>
        <taxon>Insecta</taxon>
        <taxon>Pterygota</taxon>
        <taxon>Neoptera</taxon>
        <taxon>Paraneoptera</taxon>
        <taxon>Hemiptera</taxon>
        <taxon>Heteroptera</taxon>
        <taxon>Panheteroptera</taxon>
        <taxon>Cimicomorpha</taxon>
        <taxon>Miridae</taxon>
        <taxon>Mirini</taxon>
        <taxon>Apolygus</taxon>
    </lineage>
</organism>
<evidence type="ECO:0000313" key="8">
    <source>
        <dbReference type="EMBL" id="KAF6213164.1"/>
    </source>
</evidence>
<feature type="compositionally biased region" description="Polar residues" evidence="7">
    <location>
        <begin position="465"/>
        <end position="558"/>
    </location>
</feature>
<dbReference type="InterPro" id="IPR002889">
    <property type="entry name" value="WSC_carb-bd"/>
</dbReference>
<dbReference type="SMART" id="SM00321">
    <property type="entry name" value="WSC"/>
    <property type="match status" value="4"/>
</dbReference>
<dbReference type="SUPFAM" id="SSF49899">
    <property type="entry name" value="Concanavalin A-like lectins/glucanases"/>
    <property type="match status" value="1"/>
</dbReference>
<evidence type="ECO:0000256" key="1">
    <source>
        <dbReference type="ARBA" id="ARBA00004167"/>
    </source>
</evidence>
<dbReference type="EMBL" id="WIXP02000003">
    <property type="protein sequence ID" value="KAF6213164.1"/>
    <property type="molecule type" value="Genomic_DNA"/>
</dbReference>
<dbReference type="Proteomes" id="UP000466442">
    <property type="component" value="Unassembled WGS sequence"/>
</dbReference>
<keyword evidence="4" id="KW-1133">Transmembrane helix</keyword>
<keyword evidence="9" id="KW-1185">Reference proteome</keyword>
<dbReference type="Pfam" id="PF01822">
    <property type="entry name" value="WSC"/>
    <property type="match status" value="4"/>
</dbReference>
<dbReference type="InterPro" id="IPR051836">
    <property type="entry name" value="Kremen_rcpt"/>
</dbReference>
<evidence type="ECO:0000256" key="3">
    <source>
        <dbReference type="ARBA" id="ARBA00022729"/>
    </source>
</evidence>